<dbReference type="AlphaFoldDB" id="A0A4Z2HBY9"/>
<dbReference type="OrthoDB" id="6159439at2759"/>
<feature type="DNA-binding region" description="Homeobox" evidence="10">
    <location>
        <begin position="154"/>
        <end position="213"/>
    </location>
</feature>
<dbReference type="Proteomes" id="UP000314294">
    <property type="component" value="Unassembled WGS sequence"/>
</dbReference>
<keyword evidence="8 10" id="KW-0539">Nucleus</keyword>
<name>A0A4Z2HBY9_9TELE</name>
<dbReference type="GO" id="GO:0030154">
    <property type="term" value="P:cell differentiation"/>
    <property type="evidence" value="ECO:0007669"/>
    <property type="project" value="TreeGrafter"/>
</dbReference>
<evidence type="ECO:0000256" key="4">
    <source>
        <dbReference type="ARBA" id="ARBA00023015"/>
    </source>
</evidence>
<evidence type="ECO:0000256" key="1">
    <source>
        <dbReference type="ARBA" id="ARBA00003263"/>
    </source>
</evidence>
<gene>
    <name evidence="13" type="primary">Nkx1-2</name>
    <name evidence="13" type="ORF">EYF80_026441</name>
</gene>
<comment type="subcellular location">
    <subcellularLocation>
        <location evidence="2 10 11">Nucleus</location>
    </subcellularLocation>
</comment>
<dbReference type="InterPro" id="IPR050394">
    <property type="entry name" value="Homeobox_NK-like"/>
</dbReference>
<dbReference type="InterPro" id="IPR001356">
    <property type="entry name" value="HD"/>
</dbReference>
<dbReference type="PANTHER" id="PTHR24340:SF17">
    <property type="entry name" value="NK1 TRANSCRIPTION FACTOR-RELATED PROTEIN 2"/>
    <property type="match status" value="1"/>
</dbReference>
<evidence type="ECO:0000256" key="6">
    <source>
        <dbReference type="ARBA" id="ARBA00023155"/>
    </source>
</evidence>
<keyword evidence="14" id="KW-1185">Reference proteome</keyword>
<feature type="domain" description="Homeobox" evidence="12">
    <location>
        <begin position="152"/>
        <end position="212"/>
    </location>
</feature>
<evidence type="ECO:0000256" key="7">
    <source>
        <dbReference type="ARBA" id="ARBA00023163"/>
    </source>
</evidence>
<evidence type="ECO:0000256" key="2">
    <source>
        <dbReference type="ARBA" id="ARBA00004123"/>
    </source>
</evidence>
<keyword evidence="6 10" id="KW-0371">Homeobox</keyword>
<dbReference type="InterPro" id="IPR017970">
    <property type="entry name" value="Homeobox_CS"/>
</dbReference>
<evidence type="ECO:0000256" key="11">
    <source>
        <dbReference type="RuleBase" id="RU000682"/>
    </source>
</evidence>
<dbReference type="GO" id="GO:0000981">
    <property type="term" value="F:DNA-binding transcription factor activity, RNA polymerase II-specific"/>
    <property type="evidence" value="ECO:0007669"/>
    <property type="project" value="InterPro"/>
</dbReference>
<evidence type="ECO:0000256" key="5">
    <source>
        <dbReference type="ARBA" id="ARBA00023125"/>
    </source>
</evidence>
<comment type="caution">
    <text evidence="13">The sequence shown here is derived from an EMBL/GenBank/DDBJ whole genome shotgun (WGS) entry which is preliminary data.</text>
</comment>
<sequence length="292" mass="32155">MLDPEDCAVTMTSSHKISFSIIDILDPNKFNSKRGSELSVVTEKFPEPQEEGTRLESDSTADGDFRVERTEAGCVSFQGSHKGLLPEPPRVIGTGTGRLDNCLNRPIEDASARFDRYPITASCISPSSTLQAAVTERDASPHKRRRPDQACAKPRRARTAFTYEQLVALENKFRSTRYLSVCERLNLALSLSLTETQVKIWFQNRRTKWKKQNPGADSTLQPGSHSSLINVSPNPPTCGVNPASFHQTFPSFSSGNVIFHTAGAVPLSSTGGLLHPFMSSGFVQPTYFNPHL</sequence>
<evidence type="ECO:0000256" key="8">
    <source>
        <dbReference type="ARBA" id="ARBA00023242"/>
    </source>
</evidence>
<keyword evidence="7" id="KW-0804">Transcription</keyword>
<dbReference type="FunFam" id="1.10.10.60:FF:000315">
    <property type="entry name" value="NK1 homeobox 2"/>
    <property type="match status" value="1"/>
</dbReference>
<evidence type="ECO:0000313" key="13">
    <source>
        <dbReference type="EMBL" id="TNN63339.1"/>
    </source>
</evidence>
<dbReference type="Gene3D" id="1.10.10.60">
    <property type="entry name" value="Homeodomain-like"/>
    <property type="match status" value="1"/>
</dbReference>
<dbReference type="PANTHER" id="PTHR24340">
    <property type="entry name" value="HOMEOBOX PROTEIN NKX"/>
    <property type="match status" value="1"/>
</dbReference>
<dbReference type="Pfam" id="PF00046">
    <property type="entry name" value="Homeodomain"/>
    <property type="match status" value="1"/>
</dbReference>
<keyword evidence="5 10" id="KW-0238">DNA-binding</keyword>
<accession>A0A4Z2HBY9</accession>
<evidence type="ECO:0000259" key="12">
    <source>
        <dbReference type="PROSITE" id="PS50071"/>
    </source>
</evidence>
<dbReference type="GO" id="GO:0000978">
    <property type="term" value="F:RNA polymerase II cis-regulatory region sequence-specific DNA binding"/>
    <property type="evidence" value="ECO:0007669"/>
    <property type="project" value="TreeGrafter"/>
</dbReference>
<keyword evidence="4" id="KW-0805">Transcription regulation</keyword>
<comment type="similarity">
    <text evidence="9">Belongs to the NK-1 homeobox family.</text>
</comment>
<evidence type="ECO:0000256" key="10">
    <source>
        <dbReference type="PROSITE-ProRule" id="PRU00108"/>
    </source>
</evidence>
<dbReference type="SMART" id="SM00389">
    <property type="entry name" value="HOX"/>
    <property type="match status" value="1"/>
</dbReference>
<dbReference type="InterPro" id="IPR020479">
    <property type="entry name" value="HD_metazoa"/>
</dbReference>
<evidence type="ECO:0000313" key="14">
    <source>
        <dbReference type="Proteomes" id="UP000314294"/>
    </source>
</evidence>
<dbReference type="InterPro" id="IPR009057">
    <property type="entry name" value="Homeodomain-like_sf"/>
</dbReference>
<evidence type="ECO:0000256" key="3">
    <source>
        <dbReference type="ARBA" id="ARBA00022473"/>
    </source>
</evidence>
<dbReference type="EMBL" id="SRLO01000275">
    <property type="protein sequence ID" value="TNN63339.1"/>
    <property type="molecule type" value="Genomic_DNA"/>
</dbReference>
<dbReference type="PROSITE" id="PS50071">
    <property type="entry name" value="HOMEOBOX_2"/>
    <property type="match status" value="1"/>
</dbReference>
<dbReference type="CDD" id="cd00086">
    <property type="entry name" value="homeodomain"/>
    <property type="match status" value="1"/>
</dbReference>
<keyword evidence="3" id="KW-0217">Developmental protein</keyword>
<protein>
    <submittedName>
        <fullName evidence="13">NK1 transcription factor-related protein 2</fullName>
    </submittedName>
</protein>
<dbReference type="PRINTS" id="PR00024">
    <property type="entry name" value="HOMEOBOX"/>
</dbReference>
<proteinExistence type="inferred from homology"/>
<evidence type="ECO:0000256" key="9">
    <source>
        <dbReference type="ARBA" id="ARBA00061009"/>
    </source>
</evidence>
<dbReference type="GO" id="GO:0005634">
    <property type="term" value="C:nucleus"/>
    <property type="evidence" value="ECO:0007669"/>
    <property type="project" value="UniProtKB-SubCell"/>
</dbReference>
<organism evidence="13 14">
    <name type="scientific">Liparis tanakae</name>
    <name type="common">Tanaka's snailfish</name>
    <dbReference type="NCBI Taxonomy" id="230148"/>
    <lineage>
        <taxon>Eukaryota</taxon>
        <taxon>Metazoa</taxon>
        <taxon>Chordata</taxon>
        <taxon>Craniata</taxon>
        <taxon>Vertebrata</taxon>
        <taxon>Euteleostomi</taxon>
        <taxon>Actinopterygii</taxon>
        <taxon>Neopterygii</taxon>
        <taxon>Teleostei</taxon>
        <taxon>Neoteleostei</taxon>
        <taxon>Acanthomorphata</taxon>
        <taxon>Eupercaria</taxon>
        <taxon>Perciformes</taxon>
        <taxon>Cottioidei</taxon>
        <taxon>Cottales</taxon>
        <taxon>Liparidae</taxon>
        <taxon>Liparis</taxon>
    </lineage>
</organism>
<dbReference type="SUPFAM" id="SSF46689">
    <property type="entry name" value="Homeodomain-like"/>
    <property type="match status" value="1"/>
</dbReference>
<dbReference type="PROSITE" id="PS00027">
    <property type="entry name" value="HOMEOBOX_1"/>
    <property type="match status" value="1"/>
</dbReference>
<reference evidence="13 14" key="1">
    <citation type="submission" date="2019-03" db="EMBL/GenBank/DDBJ databases">
        <title>First draft genome of Liparis tanakae, snailfish: a comprehensive survey of snailfish specific genes.</title>
        <authorList>
            <person name="Kim W."/>
            <person name="Song I."/>
            <person name="Jeong J.-H."/>
            <person name="Kim D."/>
            <person name="Kim S."/>
            <person name="Ryu S."/>
            <person name="Song J.Y."/>
            <person name="Lee S.K."/>
        </authorList>
    </citation>
    <scope>NUCLEOTIDE SEQUENCE [LARGE SCALE GENOMIC DNA]</scope>
    <source>
        <tissue evidence="13">Muscle</tissue>
    </source>
</reference>
<comment type="function">
    <text evidence="1">Sequence-specific transcription factor which is part of a developmental regulatory system that provides cells with specific positional identities on the anterior-posterior axis.</text>
</comment>